<reference evidence="7 8" key="1">
    <citation type="journal article" date="2024" name="Nat. Commun.">
        <title>Phylogenomics reveals the evolutionary origins of lichenization in chlorophyte algae.</title>
        <authorList>
            <person name="Puginier C."/>
            <person name="Libourel C."/>
            <person name="Otte J."/>
            <person name="Skaloud P."/>
            <person name="Haon M."/>
            <person name="Grisel S."/>
            <person name="Petersen M."/>
            <person name="Berrin J.G."/>
            <person name="Delaux P.M."/>
            <person name="Dal Grande F."/>
            <person name="Keller J."/>
        </authorList>
    </citation>
    <scope>NUCLEOTIDE SEQUENCE [LARGE SCALE GENOMIC DNA]</scope>
    <source>
        <strain evidence="7 8">SAG 2043</strain>
    </source>
</reference>
<dbReference type="Pfam" id="PF13855">
    <property type="entry name" value="LRR_8"/>
    <property type="match status" value="1"/>
</dbReference>
<dbReference type="GO" id="GO:0005930">
    <property type="term" value="C:axoneme"/>
    <property type="evidence" value="ECO:0007669"/>
    <property type="project" value="UniProtKB-SubCell"/>
</dbReference>
<dbReference type="InterPro" id="IPR003591">
    <property type="entry name" value="Leu-rich_rpt_typical-subtyp"/>
</dbReference>
<evidence type="ECO:0000256" key="2">
    <source>
        <dbReference type="ARBA" id="ARBA00022614"/>
    </source>
</evidence>
<evidence type="ECO:0000313" key="8">
    <source>
        <dbReference type="Proteomes" id="UP001489004"/>
    </source>
</evidence>
<feature type="compositionally biased region" description="Polar residues" evidence="4">
    <location>
        <begin position="1044"/>
        <end position="1067"/>
    </location>
</feature>
<keyword evidence="5" id="KW-1133">Transmembrane helix</keyword>
<accession>A0AAW1R8L8</accession>
<dbReference type="PANTHER" id="PTHR43081">
    <property type="entry name" value="ADENYLATE CYCLASE, TERMINAL-DIFFERENTIATION SPECIFIC-RELATED"/>
    <property type="match status" value="1"/>
</dbReference>
<dbReference type="Pfam" id="PF00211">
    <property type="entry name" value="Guanylate_cyc"/>
    <property type="match status" value="1"/>
</dbReference>
<evidence type="ECO:0000313" key="7">
    <source>
        <dbReference type="EMBL" id="KAK9829913.1"/>
    </source>
</evidence>
<evidence type="ECO:0000256" key="5">
    <source>
        <dbReference type="SAM" id="Phobius"/>
    </source>
</evidence>
<dbReference type="InterPro" id="IPR001611">
    <property type="entry name" value="Leu-rich_rpt"/>
</dbReference>
<keyword evidence="5" id="KW-0472">Membrane</keyword>
<dbReference type="Proteomes" id="UP001489004">
    <property type="component" value="Unassembled WGS sequence"/>
</dbReference>
<feature type="compositionally biased region" description="Low complexity" evidence="4">
    <location>
        <begin position="1004"/>
        <end position="1021"/>
    </location>
</feature>
<keyword evidence="8" id="KW-1185">Reference proteome</keyword>
<dbReference type="EMBL" id="JALJOR010000001">
    <property type="protein sequence ID" value="KAK9829913.1"/>
    <property type="molecule type" value="Genomic_DNA"/>
</dbReference>
<evidence type="ECO:0000256" key="3">
    <source>
        <dbReference type="ARBA" id="ARBA00022737"/>
    </source>
</evidence>
<feature type="compositionally biased region" description="Polar residues" evidence="4">
    <location>
        <begin position="1295"/>
        <end position="1316"/>
    </location>
</feature>
<dbReference type="CDD" id="cd07302">
    <property type="entry name" value="CHD"/>
    <property type="match status" value="1"/>
</dbReference>
<dbReference type="InterPro" id="IPR032675">
    <property type="entry name" value="LRR_dom_sf"/>
</dbReference>
<feature type="region of interest" description="Disordered" evidence="4">
    <location>
        <begin position="1003"/>
        <end position="1129"/>
    </location>
</feature>
<gene>
    <name evidence="7" type="ORF">WJX72_008611</name>
</gene>
<dbReference type="GO" id="GO:0035556">
    <property type="term" value="P:intracellular signal transduction"/>
    <property type="evidence" value="ECO:0007669"/>
    <property type="project" value="InterPro"/>
</dbReference>
<feature type="compositionally biased region" description="Low complexity" evidence="4">
    <location>
        <begin position="1225"/>
        <end position="1234"/>
    </location>
</feature>
<dbReference type="Pfam" id="PF00560">
    <property type="entry name" value="LRR_1"/>
    <property type="match status" value="1"/>
</dbReference>
<evidence type="ECO:0000256" key="1">
    <source>
        <dbReference type="ARBA" id="ARBA00004430"/>
    </source>
</evidence>
<dbReference type="Gene3D" id="3.30.70.1230">
    <property type="entry name" value="Nucleotide cyclase"/>
    <property type="match status" value="2"/>
</dbReference>
<feature type="transmembrane region" description="Helical" evidence="5">
    <location>
        <begin position="371"/>
        <end position="393"/>
    </location>
</feature>
<evidence type="ECO:0000256" key="4">
    <source>
        <dbReference type="SAM" id="MobiDB-lite"/>
    </source>
</evidence>
<dbReference type="PROSITE" id="PS50125">
    <property type="entry name" value="GUANYLATE_CYCLASE_2"/>
    <property type="match status" value="1"/>
</dbReference>
<evidence type="ECO:0000259" key="6">
    <source>
        <dbReference type="PROSITE" id="PS50125"/>
    </source>
</evidence>
<comment type="subcellular location">
    <subcellularLocation>
        <location evidence="1">Cytoplasm</location>
        <location evidence="1">Cytoskeleton</location>
        <location evidence="1">Cilium axoneme</location>
    </subcellularLocation>
</comment>
<comment type="caution">
    <text evidence="7">The sequence shown here is derived from an EMBL/GenBank/DDBJ whole genome shotgun (WGS) entry which is preliminary data.</text>
</comment>
<feature type="compositionally biased region" description="Low complexity" evidence="4">
    <location>
        <begin position="1099"/>
        <end position="1116"/>
    </location>
</feature>
<dbReference type="SMART" id="SM00369">
    <property type="entry name" value="LRR_TYP"/>
    <property type="match status" value="2"/>
</dbReference>
<dbReference type="GO" id="GO:0009190">
    <property type="term" value="P:cyclic nucleotide biosynthetic process"/>
    <property type="evidence" value="ECO:0007669"/>
    <property type="project" value="InterPro"/>
</dbReference>
<proteinExistence type="predicted"/>
<name>A0AAW1R8L8_9CHLO</name>
<dbReference type="SMART" id="SM00044">
    <property type="entry name" value="CYCc"/>
    <property type="match status" value="1"/>
</dbReference>
<feature type="region of interest" description="Disordered" evidence="4">
    <location>
        <begin position="1222"/>
        <end position="1256"/>
    </location>
</feature>
<keyword evidence="2" id="KW-0433">Leucine-rich repeat</keyword>
<feature type="region of interest" description="Disordered" evidence="4">
    <location>
        <begin position="1293"/>
        <end position="1347"/>
    </location>
</feature>
<keyword evidence="5" id="KW-0812">Transmembrane</keyword>
<feature type="compositionally biased region" description="Low complexity" evidence="4">
    <location>
        <begin position="1454"/>
        <end position="1480"/>
    </location>
</feature>
<protein>
    <recommendedName>
        <fullName evidence="6">Guanylate cyclase domain-containing protein</fullName>
    </recommendedName>
</protein>
<dbReference type="SUPFAM" id="SSF52058">
    <property type="entry name" value="L domain-like"/>
    <property type="match status" value="1"/>
</dbReference>
<dbReference type="InterPro" id="IPR050697">
    <property type="entry name" value="Adenylyl/Guanylyl_Cyclase_3/4"/>
</dbReference>
<feature type="region of interest" description="Disordered" evidence="4">
    <location>
        <begin position="1443"/>
        <end position="1480"/>
    </location>
</feature>
<dbReference type="InterPro" id="IPR029787">
    <property type="entry name" value="Nucleotide_cyclase"/>
</dbReference>
<keyword evidence="3" id="KW-0677">Repeat</keyword>
<sequence length="1480" mass="159531">MQATVTGVFLGQNGLQGSLPTSAFVNLAWSLKYLSVPGNQLVGTLPKEIGKVQQLQILSLNKNQLTGTLPPALFQLPQLVSVYASLNAFTGSLPSLVNATSLAQLYLESNKLQGSLPAGWADGPAMKDFNVASNKLSGTIPPPNYAPGTLTDDRLEHIMLRENGFKGPLPATLAMMSLRELDLSSNQLSGMLPGEFDNLALLNKLDLTRNKLSGPLPRLRSSVDVQSIALGTNGFVGAIPKEWENFQQMSVLSLSINRLRGALPSAPNWPAMRLLNVYASGLVQPGDPNGTTPLLPSYLAFRTAYGRKKLPGSINCYPVVPSKTEMSSLTNVILDPFYFGSQGCECGVGYQTLSRVQGMLKCGPVPPQDTLLLIIVPACAVFLMIMLCTGYWMRKSMLQRYLLHWNRYRGPPEQGKPVTVVLTDVEGSTELWEASHQGKPVTVVLTDVEGSTELWEASHQGKPVTVVLTDAEGSTELWEASHQGKPVPVVLTDVEGSTEMWEASHQAMSTAISVHDRVMRMLLSRYYGYEVTTEGDAFMLAFHTPMDAIAFCLAAQQELLAAPWPVEMLSQRTSCIKTAAQGEVTDREAAAELEPTSVLFRGLRIRMGVATGVVDRASVHELTKRVDYSGPVMDLAKAISDTPFGGQIVTDEATYRGIVGHLQEIAQDVHRAPHWDAIQSFLHGGTLQAQGDELFASMTNLSALEVQPLIPSEMAPFVKRADSSKRVMFVQRGPRASGDKLGSSDEAIQFVDMGKHILQSISEPQQLFQILVPGLEERARFYESLGSVQCLTPGYFDAPAARDAPLRAVPLPRKVASKLSAVTLVYCTVDGYHEMRAHDPTVADLAITMYVDCVRQHLFKRRGYECSLQDTGFMLAFASPLDALQFCIVVQETLLDMPWSDRLHNIPICRREVDPTNDAVFCGPRVKMCICEGKPDAIMPHEVSGHAAYMGSFVARVARLCQFAAHGGQILAGWDAVESMLREWSGTVPAVPVPGEQPMMLRQARTSASTNASSVSTATPSVNHSRRQTVVAAPWITGSEGTRRQSATELSPSPSGRRAQTSRQLKQGQARASADGAMLTSHSDSARTSMDALHSIPESSGIHSRRASASGASPSHIHISTSPTTRGPGLYSAVSGAESVRPLPQSPSAGADDVFQALQETIQGPQALAIPSFPPPTASHGHSRLKRSTGSTAIAEAEAMRPPELQIPSAGSSVPELRLSLDVRSSGTSESSSGAPMRDRALSYPGEGAGGEQNQSRALKMHRIWEASPLFSPTNLEGQRMNELLPPSPDISADGTLQNNNPVFNTIGSGETSRTSVELPRRTSESASEDPAGSKTSSLRLTDTGDGWLDDTRAARKAPRLANIVHDAVHVLHDPWRNVKVVEVHHVGQLVFRGLPQQHTVMSITSSRLSARVFPPAPPSKRAQIAAPGRGLLYKLAMEHNKVKGSRRSKHAPTGSETTGTGTTGTSIASTAVVTPRGTF</sequence>
<dbReference type="InterPro" id="IPR001054">
    <property type="entry name" value="A/G_cyclase"/>
</dbReference>
<dbReference type="Gene3D" id="3.80.10.10">
    <property type="entry name" value="Ribonuclease Inhibitor"/>
    <property type="match status" value="2"/>
</dbReference>
<dbReference type="PANTHER" id="PTHR43081:SF1">
    <property type="entry name" value="ADENYLATE CYCLASE, TERMINAL-DIFFERENTIATION SPECIFIC"/>
    <property type="match status" value="1"/>
</dbReference>
<dbReference type="SUPFAM" id="SSF55073">
    <property type="entry name" value="Nucleotide cyclase"/>
    <property type="match status" value="2"/>
</dbReference>
<feature type="domain" description="Guanylate cyclase" evidence="6">
    <location>
        <begin position="488"/>
        <end position="640"/>
    </location>
</feature>
<organism evidence="7 8">
    <name type="scientific">[Myrmecia] bisecta</name>
    <dbReference type="NCBI Taxonomy" id="41462"/>
    <lineage>
        <taxon>Eukaryota</taxon>
        <taxon>Viridiplantae</taxon>
        <taxon>Chlorophyta</taxon>
        <taxon>core chlorophytes</taxon>
        <taxon>Trebouxiophyceae</taxon>
        <taxon>Trebouxiales</taxon>
        <taxon>Trebouxiaceae</taxon>
        <taxon>Myrmecia</taxon>
    </lineage>
</organism>